<evidence type="ECO:0000313" key="8">
    <source>
        <dbReference type="EMBL" id="ORA32085.1"/>
    </source>
</evidence>
<evidence type="ECO:0000256" key="4">
    <source>
        <dbReference type="ARBA" id="ARBA00022692"/>
    </source>
</evidence>
<feature type="transmembrane region" description="Helical" evidence="7">
    <location>
        <begin position="326"/>
        <end position="344"/>
    </location>
</feature>
<dbReference type="STRING" id="1927124.BST13_23180"/>
<dbReference type="InterPro" id="IPR011042">
    <property type="entry name" value="6-blade_b-propeller_TolB-like"/>
</dbReference>
<keyword evidence="3" id="KW-1003">Cell membrane</keyword>
<keyword evidence="9" id="KW-1185">Reference proteome</keyword>
<comment type="subcellular location">
    <subcellularLocation>
        <location evidence="1">Cell membrane</location>
    </subcellularLocation>
</comment>
<comment type="caution">
    <text evidence="8">The sequence shown here is derived from an EMBL/GenBank/DDBJ whole genome shotgun (WGS) entry which is preliminary data.</text>
</comment>
<gene>
    <name evidence="8" type="ORF">BST13_23180</name>
</gene>
<dbReference type="PANTHER" id="PTHR46513">
    <property type="entry name" value="VITELLOGENIN RECEPTOR-LIKE PROTEIN-RELATED-RELATED"/>
    <property type="match status" value="1"/>
</dbReference>
<dbReference type="InterPro" id="IPR008693">
    <property type="entry name" value="MmpS"/>
</dbReference>
<evidence type="ECO:0000313" key="9">
    <source>
        <dbReference type="Proteomes" id="UP000192448"/>
    </source>
</evidence>
<dbReference type="InterPro" id="IPR050778">
    <property type="entry name" value="Cueball_EGF_LRP_Nidogen"/>
</dbReference>
<dbReference type="EMBL" id="MVHF01000027">
    <property type="protein sequence ID" value="ORA32085.1"/>
    <property type="molecule type" value="Genomic_DNA"/>
</dbReference>
<comment type="similarity">
    <text evidence="2">Belongs to the MmpS family.</text>
</comment>
<sequence length="461" mass="48708">MTEIVVLNLAKREMQAVSLDGSQVRTVVGGLDETPDGIVVDAARRHIYWTNMGSPDPGALPGAEPNFFTRNGSIERVDFDGGNRRTIVPRGAFTTGKQLTADFDAGKLYWCDREGMQVLSCDLDGRNLHALIVTGIGDDAARDARNHPVGVAVDPAWRMIYWSQKGAPNAGEGSIFRAPIDIPPGRSAADRDDIEVLWTNLPEPIDLHLDVAGTLVWTDRGSPPAGNTLNRAQVQPAVGQREICSRGYQEAIGLATSDGVTYYVSDLAGGHIRAVNLDDQTEHELVTLGPGLTGLALADLAPAAPTGETPAVKCKRRKGGGVLSKIWLPLVVLAVIAIVGYGVSTVRGLNEAITNPPEAKAIPATVVQINPKNVTYEVFGDLGGSGKVTYADLNSAPVEVQLTSLPWTYSETTMAASASLSLVAQVEGDSVGCRILVDGHVREEHSVTHTGAAVACTVTAA</sequence>
<evidence type="ECO:0000256" key="1">
    <source>
        <dbReference type="ARBA" id="ARBA00004236"/>
    </source>
</evidence>
<protein>
    <submittedName>
        <fullName evidence="8">Uncharacterized protein</fullName>
    </submittedName>
</protein>
<name>A0A1X0AQ82_9MYCO</name>
<dbReference type="Proteomes" id="UP000192448">
    <property type="component" value="Unassembled WGS sequence"/>
</dbReference>
<organism evidence="8 9">
    <name type="scientific">Mycobacterium aquaticum</name>
    <dbReference type="NCBI Taxonomy" id="1927124"/>
    <lineage>
        <taxon>Bacteria</taxon>
        <taxon>Bacillati</taxon>
        <taxon>Actinomycetota</taxon>
        <taxon>Actinomycetes</taxon>
        <taxon>Mycobacteriales</taxon>
        <taxon>Mycobacteriaceae</taxon>
        <taxon>Mycobacterium</taxon>
    </lineage>
</organism>
<dbReference type="SUPFAM" id="SSF63825">
    <property type="entry name" value="YWTD domain"/>
    <property type="match status" value="1"/>
</dbReference>
<reference evidence="8 9" key="1">
    <citation type="submission" date="2017-02" db="EMBL/GenBank/DDBJ databases">
        <title>The new phylogeny of genus Mycobacterium.</title>
        <authorList>
            <person name="Tortoli E."/>
            <person name="Trovato A."/>
            <person name="Cirillo D.M."/>
        </authorList>
    </citation>
    <scope>NUCLEOTIDE SEQUENCE [LARGE SCALE GENOMIC DNA]</scope>
    <source>
        <strain evidence="8 9">RW6</strain>
    </source>
</reference>
<keyword evidence="4 7" id="KW-0812">Transmembrane</keyword>
<evidence type="ECO:0000256" key="7">
    <source>
        <dbReference type="SAM" id="Phobius"/>
    </source>
</evidence>
<dbReference type="GO" id="GO:0005886">
    <property type="term" value="C:plasma membrane"/>
    <property type="evidence" value="ECO:0007669"/>
    <property type="project" value="UniProtKB-SubCell"/>
</dbReference>
<dbReference type="AlphaFoldDB" id="A0A1X0AQ82"/>
<dbReference type="InterPro" id="IPR038468">
    <property type="entry name" value="MmpS_C"/>
</dbReference>
<keyword evidence="5 7" id="KW-1133">Transmembrane helix</keyword>
<evidence type="ECO:0000256" key="3">
    <source>
        <dbReference type="ARBA" id="ARBA00022475"/>
    </source>
</evidence>
<evidence type="ECO:0000256" key="2">
    <source>
        <dbReference type="ARBA" id="ARBA00007531"/>
    </source>
</evidence>
<accession>A0A1X0AQ82</accession>
<dbReference type="Pfam" id="PF05423">
    <property type="entry name" value="Mycobact_memb"/>
    <property type="match status" value="1"/>
</dbReference>
<dbReference type="InterPro" id="IPR000033">
    <property type="entry name" value="LDLR_classB_rpt"/>
</dbReference>
<keyword evidence="6 7" id="KW-0472">Membrane</keyword>
<evidence type="ECO:0000256" key="6">
    <source>
        <dbReference type="ARBA" id="ARBA00023136"/>
    </source>
</evidence>
<dbReference type="SMART" id="SM00135">
    <property type="entry name" value="LY"/>
    <property type="match status" value="3"/>
</dbReference>
<proteinExistence type="inferred from homology"/>
<dbReference type="Gene3D" id="2.120.10.30">
    <property type="entry name" value="TolB, C-terminal domain"/>
    <property type="match status" value="2"/>
</dbReference>
<dbReference type="Gene3D" id="2.60.40.2880">
    <property type="entry name" value="MmpS1-5, C-terminal soluble domain"/>
    <property type="match status" value="1"/>
</dbReference>
<evidence type="ECO:0000256" key="5">
    <source>
        <dbReference type="ARBA" id="ARBA00022989"/>
    </source>
</evidence>